<sequence>MREHYTAIPERHSEPVSLLDALRAKLPHSMREHLNSQTQTQAYFLLAMLSDDACVRQLHQLLQERYKPVTTHTPIEEALNLAGRLLESSCNHRTPFKYRLPHFLSEYPVHSRAINHKINRFNRLIESYHQSGFNQILNAQALNKAYQNILRAIKKHHMGCNVNNLWQLLKAMSAWSTIPMDSLLSTYPSLLAPAINQSKPEGESGIPLPGDPVIPLNPAIGPNKSTPDVSPFTATSDYQISEAGRIADTSVYLSTHGFALKPGGHADALAKKTPDFLPWQQWQAMIRRQLSQWVDLPLNEDFFDWMQTVLQRLGIQFIQLKTDSYDSYVSPFLDGKTILNSLNEEMVIGILQEQLQQSAIRIESAHLPVISRYLIRFLQRFQFNRGQALGIGANWGGVVSDSNDAGMDTFRLNDPEWASHFRNLSIHRQGPAEARMNAAIGIKYELAALFSSFNYMTTLQPSEYSETIYNALVDNLVAHLFPEPPYFENDTYVKYRRHYVSTYSNAGLQRIDSFYQQDSQGTYFKTTRGDYKQTPMFRQAGSLLVEAFPRDTGSGDSLQSLFVANPLWPLQLQYAQCSSTGTRGHLVYNPVGPDEFIPDAFYGQVIRESDEVFIPFIGVVPKNFDKHFQQEELCASFVVRMLQSSRLMVYCPAFFAYYNAIATRFLPPASKNTPPLTHQYNDEIQRKWQAFDDALQHPQRTADNCHDAFFSLFKELIYSLYSCTKDDVDLHYYFMELITTAEAFEPQSRLTCERLIRELTTLKPFQDTRASKYYEAVLGSLKELTQFFYPFPRDETAKSIAEQARLHVKPLLALQEIKDYFADLTQHNSAANISRKVSPGLMHNALAYQAPSPTIADDFYRRRHQDNFYSGFRDLDGNQIATPSGREIGLDLSIKTVGALLPLIHRDKTIFSVLTQPFAQAYIAGYQAYSTQEQYKIIYAILSGAGGFLYGVGLGLIDSLSSIPKAIYNGLLASVTRPVKANHVLAISSAPGNAPGLRVQAMMAIRDHLLRLIATANGHELSHDELINLLLIYVKKIHPGLLSGRVIREEFYKKILSDAFPLTASEWNQLFDPVINAANPSLRQIVNQYALQIDNVLIYALYECLTAPAQITEEVTQSVIKHHKLKDPQDKALLALVFYYNSYPEARRADVDQYRFQGSALARLRARERVLRKLQIWLNNALDRQWALEASLNYSLEQYTLLLNQFTLAGIVAELPDCMKEILKEVFSRSENEEKILKRYRLNEIEKAFLLRCSNCYKSIISTDKRAIVLEQTRIDKNKDASLSTKTSEHLKLTQFIQREWQHQLLSSEQLQSVIDEIRRQIGSANHSMVDELFILYKEALKNPKCSKAFDRFYEMSIKMQSQYRLGSPLREWVNVTMNAFMNLLLDEITWINDRELSSHLDDSQAIVQWLSHLSSASHEIRSLLKQQVEQAGSLDLAAWRCQHILRVFEGLKPQLEPVRHTGMQKLLRVVVQNRNVITSTAEQKDREVAVKALCEYSVTMQHALRRVREKIPDADIARPIETTLKGLR</sequence>
<dbReference type="STRING" id="45073.Lqui_0076"/>
<dbReference type="RefSeq" id="WP_234999857.1">
    <property type="nucleotide sequence ID" value="NZ_CAAAIK010000018.1"/>
</dbReference>
<protein>
    <submittedName>
        <fullName evidence="1">Uncharacterized protein</fullName>
    </submittedName>
</protein>
<organism evidence="1 2">
    <name type="scientific">Legionella quinlivanii</name>
    <dbReference type="NCBI Taxonomy" id="45073"/>
    <lineage>
        <taxon>Bacteria</taxon>
        <taxon>Pseudomonadati</taxon>
        <taxon>Pseudomonadota</taxon>
        <taxon>Gammaproteobacteria</taxon>
        <taxon>Legionellales</taxon>
        <taxon>Legionellaceae</taxon>
        <taxon>Legionella</taxon>
    </lineage>
</organism>
<evidence type="ECO:0000313" key="1">
    <source>
        <dbReference type="EMBL" id="KTD52623.1"/>
    </source>
</evidence>
<reference evidence="1 2" key="1">
    <citation type="submission" date="2015-11" db="EMBL/GenBank/DDBJ databases">
        <title>Genomic analysis of 38 Legionella species identifies large and diverse effector repertoires.</title>
        <authorList>
            <person name="Burstein D."/>
            <person name="Amaro F."/>
            <person name="Zusman T."/>
            <person name="Lifshitz Z."/>
            <person name="Cohen O."/>
            <person name="Gilbert J.A."/>
            <person name="Pupko T."/>
            <person name="Shuman H.A."/>
            <person name="Segal G."/>
        </authorList>
    </citation>
    <scope>NUCLEOTIDE SEQUENCE [LARGE SCALE GENOMIC DNA]</scope>
    <source>
        <strain evidence="1 2">CDC#1442-AUS-E</strain>
    </source>
</reference>
<dbReference type="EMBL" id="LNYS01000002">
    <property type="protein sequence ID" value="KTD52623.1"/>
    <property type="molecule type" value="Genomic_DNA"/>
</dbReference>
<name>A0A0W0Y7L6_9GAMM</name>
<accession>A0A0W0Y7L6</accession>
<proteinExistence type="predicted"/>
<dbReference type="Proteomes" id="UP000054618">
    <property type="component" value="Unassembled WGS sequence"/>
</dbReference>
<evidence type="ECO:0000313" key="2">
    <source>
        <dbReference type="Proteomes" id="UP000054618"/>
    </source>
</evidence>
<keyword evidence="2" id="KW-1185">Reference proteome</keyword>
<comment type="caution">
    <text evidence="1">The sequence shown here is derived from an EMBL/GenBank/DDBJ whole genome shotgun (WGS) entry which is preliminary data.</text>
</comment>
<gene>
    <name evidence="1" type="ORF">Lqui_0076</name>
</gene>
<dbReference type="PATRIC" id="fig|45073.5.peg.80"/>